<dbReference type="EMBL" id="JABXXO010000012">
    <property type="protein sequence ID" value="KAF7762524.1"/>
    <property type="molecule type" value="Genomic_DNA"/>
</dbReference>
<evidence type="ECO:0000256" key="2">
    <source>
        <dbReference type="ARBA" id="ARBA00006751"/>
    </source>
</evidence>
<organism evidence="9 10">
    <name type="scientific">Agaricus bisporus var. burnettii</name>
    <dbReference type="NCBI Taxonomy" id="192524"/>
    <lineage>
        <taxon>Eukaryota</taxon>
        <taxon>Fungi</taxon>
        <taxon>Dikarya</taxon>
        <taxon>Basidiomycota</taxon>
        <taxon>Agaricomycotina</taxon>
        <taxon>Agaricomycetes</taxon>
        <taxon>Agaricomycetidae</taxon>
        <taxon>Agaricales</taxon>
        <taxon>Agaricineae</taxon>
        <taxon>Agaricaceae</taxon>
        <taxon>Agaricus</taxon>
    </lineage>
</organism>
<reference evidence="9 10" key="1">
    <citation type="journal article" name="Sci. Rep.">
        <title>Telomere-to-telomere assembled and centromere annotated genomes of the two main subspecies of the button mushroom Agaricus bisporus reveal especially polymorphic chromosome ends.</title>
        <authorList>
            <person name="Sonnenberg A.S.M."/>
            <person name="Sedaghat-Telgerd N."/>
            <person name="Lavrijssen B."/>
            <person name="Ohm R.A."/>
            <person name="Hendrickx P.M."/>
            <person name="Scholtmeijer K."/>
            <person name="Baars J.J.P."/>
            <person name="van Peer A."/>
        </authorList>
    </citation>
    <scope>NUCLEOTIDE SEQUENCE [LARGE SCALE GENOMIC DNA]</scope>
    <source>
        <strain evidence="9 10">H119_p4</strain>
    </source>
</reference>
<dbReference type="GO" id="GO:0004731">
    <property type="term" value="F:purine-nucleoside phosphorylase activity"/>
    <property type="evidence" value="ECO:0007669"/>
    <property type="project" value="UniProtKB-EC"/>
</dbReference>
<keyword evidence="4" id="KW-0328">Glycosyltransferase</keyword>
<dbReference type="PANTHER" id="PTHR11904:SF9">
    <property type="entry name" value="PURINE NUCLEOSIDE PHOSPHORYLASE-RELATED"/>
    <property type="match status" value="1"/>
</dbReference>
<protein>
    <recommendedName>
        <fullName evidence="3">purine-nucleoside phosphorylase</fullName>
        <ecNumber evidence="3">2.4.2.1</ecNumber>
    </recommendedName>
    <alternativeName>
        <fullName evidence="6">Inosine-guanosine phosphorylase</fullName>
    </alternativeName>
</protein>
<dbReference type="Pfam" id="PF01048">
    <property type="entry name" value="PNP_UDP_1"/>
    <property type="match status" value="1"/>
</dbReference>
<comment type="similarity">
    <text evidence="2">Belongs to the PNP/MTAP phosphorylase family.</text>
</comment>
<gene>
    <name evidence="9" type="ORF">Agabi119p4_9117</name>
</gene>
<evidence type="ECO:0000256" key="1">
    <source>
        <dbReference type="ARBA" id="ARBA00005058"/>
    </source>
</evidence>
<dbReference type="InterPro" id="IPR000845">
    <property type="entry name" value="Nucleoside_phosphorylase_d"/>
</dbReference>
<dbReference type="InterPro" id="IPR018099">
    <property type="entry name" value="Purine_phosphorylase-2_CS"/>
</dbReference>
<dbReference type="GO" id="GO:0009116">
    <property type="term" value="P:nucleoside metabolic process"/>
    <property type="evidence" value="ECO:0007669"/>
    <property type="project" value="InterPro"/>
</dbReference>
<dbReference type="InterPro" id="IPR011268">
    <property type="entry name" value="Purine_phosphorylase"/>
</dbReference>
<dbReference type="NCBIfam" id="NF006054">
    <property type="entry name" value="PRK08202.1"/>
    <property type="match status" value="1"/>
</dbReference>
<dbReference type="GO" id="GO:0005737">
    <property type="term" value="C:cytoplasm"/>
    <property type="evidence" value="ECO:0007669"/>
    <property type="project" value="TreeGrafter"/>
</dbReference>
<feature type="chain" id="PRO_5034687321" description="purine-nucleoside phosphorylase" evidence="7">
    <location>
        <begin position="22"/>
        <end position="348"/>
    </location>
</feature>
<name>A0A8H7C4I1_AGABI</name>
<dbReference type="CDD" id="cd09009">
    <property type="entry name" value="PNP-EcPNPII_like"/>
    <property type="match status" value="1"/>
</dbReference>
<feature type="domain" description="Nucleoside phosphorylase" evidence="8">
    <location>
        <begin position="68"/>
        <end position="308"/>
    </location>
</feature>
<comment type="caution">
    <text evidence="9">The sequence shown here is derived from an EMBL/GenBank/DDBJ whole genome shotgun (WGS) entry which is preliminary data.</text>
</comment>
<dbReference type="AlphaFoldDB" id="A0A8H7C4I1"/>
<keyword evidence="5" id="KW-0808">Transferase</keyword>
<dbReference type="Proteomes" id="UP000629468">
    <property type="component" value="Unassembled WGS sequence"/>
</dbReference>
<comment type="pathway">
    <text evidence="1">Purine metabolism; purine nucleoside salvage.</text>
</comment>
<accession>A0A8H7C4I1</accession>
<evidence type="ECO:0000256" key="6">
    <source>
        <dbReference type="ARBA" id="ARBA00031036"/>
    </source>
</evidence>
<keyword evidence="7" id="KW-0732">Signal</keyword>
<feature type="signal peptide" evidence="7">
    <location>
        <begin position="1"/>
        <end position="21"/>
    </location>
</feature>
<dbReference type="Gene3D" id="3.40.50.1580">
    <property type="entry name" value="Nucleoside phosphorylase domain"/>
    <property type="match status" value="1"/>
</dbReference>
<evidence type="ECO:0000259" key="8">
    <source>
        <dbReference type="Pfam" id="PF01048"/>
    </source>
</evidence>
<sequence>MICMIRKFVWKLIFFSQSAVGLLPYTPEPPQFLKDKSTTDHQKGMKTNILSTVEYIRSQLPPELQQPRVGIVCGSGLSGLAGIIQNIHTIPYANIPGFGTSTVPGHRSELAFGLLGKNGVPVVAMLGRFHFYEGHPLSTVVYPIRVMARLGITEILITNAAGSLNPDIPTGTIVVVHDHIAFPGMTGTNPLMGPQTSPDHPRFLALSDAYSTSLRRLLFLAAHQLSLSKSALAEGTYAWVSGPNYETPAEGIFLRSIGVDVVGMSTVPEVLVAREEGLKVMVLSLVTNLVVIPPSYKSIREEVEAELAGQSFVTPEEQVVSHDEVLAVGKEKAEVIKSLVQRVVELLS</sequence>
<evidence type="ECO:0000256" key="5">
    <source>
        <dbReference type="ARBA" id="ARBA00022679"/>
    </source>
</evidence>
<proteinExistence type="inferred from homology"/>
<evidence type="ECO:0000256" key="3">
    <source>
        <dbReference type="ARBA" id="ARBA00011886"/>
    </source>
</evidence>
<dbReference type="EC" id="2.4.2.1" evidence="3"/>
<dbReference type="PANTHER" id="PTHR11904">
    <property type="entry name" value="METHYLTHIOADENOSINE/PURINE NUCLEOSIDE PHOSPHORYLASE"/>
    <property type="match status" value="1"/>
</dbReference>
<dbReference type="UniPathway" id="UPA00606"/>
<dbReference type="NCBIfam" id="TIGR01697">
    <property type="entry name" value="PNPH-PUNA-XAPA"/>
    <property type="match status" value="1"/>
</dbReference>
<evidence type="ECO:0000256" key="4">
    <source>
        <dbReference type="ARBA" id="ARBA00022676"/>
    </source>
</evidence>
<dbReference type="InterPro" id="IPR035994">
    <property type="entry name" value="Nucleoside_phosphorylase_sf"/>
</dbReference>
<dbReference type="PROSITE" id="PS01240">
    <property type="entry name" value="PNP_MTAP_2"/>
    <property type="match status" value="1"/>
</dbReference>
<evidence type="ECO:0000256" key="7">
    <source>
        <dbReference type="SAM" id="SignalP"/>
    </source>
</evidence>
<evidence type="ECO:0000313" key="9">
    <source>
        <dbReference type="EMBL" id="KAF7762524.1"/>
    </source>
</evidence>
<evidence type="ECO:0000313" key="10">
    <source>
        <dbReference type="Proteomes" id="UP000629468"/>
    </source>
</evidence>
<dbReference type="SUPFAM" id="SSF53167">
    <property type="entry name" value="Purine and uridine phosphorylases"/>
    <property type="match status" value="1"/>
</dbReference>